<feature type="transmembrane region" description="Helical" evidence="5">
    <location>
        <begin position="7"/>
        <end position="40"/>
    </location>
</feature>
<dbReference type="InterPro" id="IPR052165">
    <property type="entry name" value="Membrane_assoc_protease"/>
</dbReference>
<evidence type="ECO:0000313" key="7">
    <source>
        <dbReference type="EMBL" id="MDJ1370458.1"/>
    </source>
</evidence>
<comment type="subcellular location">
    <subcellularLocation>
        <location evidence="1">Membrane</location>
        <topology evidence="1">Multi-pass membrane protein</topology>
    </subcellularLocation>
</comment>
<feature type="domain" description="NfeD-like C-terminal" evidence="6">
    <location>
        <begin position="88"/>
        <end position="146"/>
    </location>
</feature>
<name>A0ABT7C5J2_9MICO</name>
<dbReference type="PANTHER" id="PTHR33507:SF3">
    <property type="entry name" value="INNER MEMBRANE PROTEIN YBBJ"/>
    <property type="match status" value="1"/>
</dbReference>
<reference evidence="7" key="1">
    <citation type="submission" date="2018-03" db="EMBL/GenBank/DDBJ databases">
        <authorList>
            <person name="Nunes O.C."/>
            <person name="Lopes A.R."/>
            <person name="Froufe H."/>
            <person name="Munoz-Merida A."/>
            <person name="Barroso C."/>
            <person name="Egas C."/>
        </authorList>
    </citation>
    <scope>NUCLEOTIDE SEQUENCE</scope>
    <source>
        <strain evidence="7">ON4</strain>
    </source>
</reference>
<dbReference type="Proteomes" id="UP001170379">
    <property type="component" value="Unassembled WGS sequence"/>
</dbReference>
<sequence length="149" mass="15790">MEWLREFAWLAWIGAALLLGLVEVASLDFVFVMLMVGALAASGTAFFGGTLVAQVLVFAGVSALLLMVVRPIALRKLKPAGPGELTNADAYVGRDGEVLETVTGRDGLIKVIGETWSARSYDPDKTVAVGQKIRIVRIDGATAIVEEAS</sequence>
<accession>A0ABT7C5J2</accession>
<dbReference type="SUPFAM" id="SSF141322">
    <property type="entry name" value="NfeD domain-like"/>
    <property type="match status" value="1"/>
</dbReference>
<evidence type="ECO:0000256" key="1">
    <source>
        <dbReference type="ARBA" id="ARBA00004141"/>
    </source>
</evidence>
<dbReference type="Pfam" id="PF01957">
    <property type="entry name" value="NfeD"/>
    <property type="match status" value="1"/>
</dbReference>
<keyword evidence="4 5" id="KW-0472">Membrane</keyword>
<dbReference type="InterPro" id="IPR002810">
    <property type="entry name" value="NfeD-like_C"/>
</dbReference>
<evidence type="ECO:0000256" key="4">
    <source>
        <dbReference type="ARBA" id="ARBA00023136"/>
    </source>
</evidence>
<comment type="caution">
    <text evidence="7">The sequence shown here is derived from an EMBL/GenBank/DDBJ whole genome shotgun (WGS) entry which is preliminary data.</text>
</comment>
<dbReference type="PANTHER" id="PTHR33507">
    <property type="entry name" value="INNER MEMBRANE PROTEIN YBBJ"/>
    <property type="match status" value="1"/>
</dbReference>
<organism evidence="7 8">
    <name type="scientific">Gulosibacter molinativorax</name>
    <dbReference type="NCBI Taxonomy" id="256821"/>
    <lineage>
        <taxon>Bacteria</taxon>
        <taxon>Bacillati</taxon>
        <taxon>Actinomycetota</taxon>
        <taxon>Actinomycetes</taxon>
        <taxon>Micrococcales</taxon>
        <taxon>Microbacteriaceae</taxon>
        <taxon>Gulosibacter</taxon>
    </lineage>
</organism>
<dbReference type="EMBL" id="PXVD01000004">
    <property type="protein sequence ID" value="MDJ1370458.1"/>
    <property type="molecule type" value="Genomic_DNA"/>
</dbReference>
<dbReference type="Gene3D" id="2.40.50.140">
    <property type="entry name" value="Nucleic acid-binding proteins"/>
    <property type="match status" value="1"/>
</dbReference>
<dbReference type="InterPro" id="IPR012340">
    <property type="entry name" value="NA-bd_OB-fold"/>
</dbReference>
<keyword evidence="3 5" id="KW-1133">Transmembrane helix</keyword>
<evidence type="ECO:0000256" key="2">
    <source>
        <dbReference type="ARBA" id="ARBA00022692"/>
    </source>
</evidence>
<proteinExistence type="predicted"/>
<keyword evidence="2 5" id="KW-0812">Transmembrane</keyword>
<evidence type="ECO:0000256" key="5">
    <source>
        <dbReference type="SAM" id="Phobius"/>
    </source>
</evidence>
<evidence type="ECO:0000259" key="6">
    <source>
        <dbReference type="Pfam" id="PF01957"/>
    </source>
</evidence>
<evidence type="ECO:0000256" key="3">
    <source>
        <dbReference type="ARBA" id="ARBA00022989"/>
    </source>
</evidence>
<keyword evidence="8" id="KW-1185">Reference proteome</keyword>
<feature type="transmembrane region" description="Helical" evidence="5">
    <location>
        <begin position="46"/>
        <end position="69"/>
    </location>
</feature>
<dbReference type="RefSeq" id="WP_026935995.1">
    <property type="nucleotide sequence ID" value="NZ_CP028426.1"/>
</dbReference>
<protein>
    <submittedName>
        <fullName evidence="7">NfeD family protein</fullName>
    </submittedName>
</protein>
<gene>
    <name evidence="7" type="ORF">C7K25_03560</name>
</gene>
<reference evidence="7" key="2">
    <citation type="journal article" date="2022" name="Sci. Rep.">
        <title>In silico prediction of the enzymes involved in the degradation of the herbicide molinate by Gulosibacter molinativorax ON4T.</title>
        <authorList>
            <person name="Lopes A.R."/>
            <person name="Bunin E."/>
            <person name="Viana A.T."/>
            <person name="Froufe H."/>
            <person name="Munoz-Merida A."/>
            <person name="Pinho D."/>
            <person name="Figueiredo J."/>
            <person name="Barroso C."/>
            <person name="Vaz-Moreira I."/>
            <person name="Bellanger X."/>
            <person name="Egas C."/>
            <person name="Nunes O.C."/>
        </authorList>
    </citation>
    <scope>NUCLEOTIDE SEQUENCE</scope>
    <source>
        <strain evidence="7">ON4</strain>
    </source>
</reference>
<evidence type="ECO:0000313" key="8">
    <source>
        <dbReference type="Proteomes" id="UP001170379"/>
    </source>
</evidence>